<sequence length="449" mass="48175">MVHGLLGGRYELTAQLGRGGMGQVWAAADRRTGGRVAVKLLTHETIAGRSDPAELIRRFSREVSVTSGFSHPGVPAVHDTGIYEGGLYLVMDLVEGRTVDALVAEEGPLPAGTAAAAGVQICAVLAHAHARGLVHRDIKPQNLMVTPDGTVKVLDFGIASVLDTDTKITQTGAALGTVAYMSPEQVRGEPVGPRTDLYALGCVLYEMLAGRRVFSGVSPHSLGYQHLERAPEPIGRADVPVDLERLILQMLAKDPAQRPTGAEEVRARLLPHAAGARALTVPPPRLDVTALPAGASARTLPPVTTVPPMTAVPPPPGFPPPIPQPLPYTGHHPVQQQRLGVGWHLLHSLWVLPTFSIGMLPWAAFLYIGIRHRHRVWLATALAYLALTIAMLVVIVTTPDSELGPNGNPVAAMTFLIVMTLVPPVHAFLVNIQRLRLRAQPPPHHHRRR</sequence>
<keyword evidence="3 10" id="KW-0808">Transferase</keyword>
<accession>A0A7K0C3T8</accession>
<dbReference type="RefSeq" id="WP_153538223.1">
    <property type="nucleotide sequence ID" value="NZ_WEGH01000004.1"/>
</dbReference>
<dbReference type="Pfam" id="PF00069">
    <property type="entry name" value="Pkinase"/>
    <property type="match status" value="1"/>
</dbReference>
<keyword evidence="11" id="KW-1185">Reference proteome</keyword>
<evidence type="ECO:0000256" key="3">
    <source>
        <dbReference type="ARBA" id="ARBA00022679"/>
    </source>
</evidence>
<dbReference type="PROSITE" id="PS00107">
    <property type="entry name" value="PROTEIN_KINASE_ATP"/>
    <property type="match status" value="1"/>
</dbReference>
<dbReference type="InterPro" id="IPR011009">
    <property type="entry name" value="Kinase-like_dom_sf"/>
</dbReference>
<keyword evidence="8" id="KW-0472">Membrane</keyword>
<dbReference type="SMART" id="SM00220">
    <property type="entry name" value="S_TKc"/>
    <property type="match status" value="1"/>
</dbReference>
<dbReference type="InterPro" id="IPR008271">
    <property type="entry name" value="Ser/Thr_kinase_AS"/>
</dbReference>
<evidence type="ECO:0000256" key="8">
    <source>
        <dbReference type="SAM" id="Phobius"/>
    </source>
</evidence>
<organism evidence="10 11">
    <name type="scientific">Actinomadura macrotermitis</name>
    <dbReference type="NCBI Taxonomy" id="2585200"/>
    <lineage>
        <taxon>Bacteria</taxon>
        <taxon>Bacillati</taxon>
        <taxon>Actinomycetota</taxon>
        <taxon>Actinomycetes</taxon>
        <taxon>Streptosporangiales</taxon>
        <taxon>Thermomonosporaceae</taxon>
        <taxon>Actinomadura</taxon>
    </lineage>
</organism>
<dbReference type="InterPro" id="IPR017441">
    <property type="entry name" value="Protein_kinase_ATP_BS"/>
</dbReference>
<evidence type="ECO:0000313" key="11">
    <source>
        <dbReference type="Proteomes" id="UP000487268"/>
    </source>
</evidence>
<evidence type="ECO:0000256" key="2">
    <source>
        <dbReference type="ARBA" id="ARBA00022527"/>
    </source>
</evidence>
<evidence type="ECO:0000256" key="7">
    <source>
        <dbReference type="PROSITE-ProRule" id="PRU10141"/>
    </source>
</evidence>
<dbReference type="PANTHER" id="PTHR43289:SF6">
    <property type="entry name" value="SERINE_THREONINE-PROTEIN KINASE NEKL-3"/>
    <property type="match status" value="1"/>
</dbReference>
<dbReference type="FunFam" id="1.10.510.10:FF:000021">
    <property type="entry name" value="Serine/threonine protein kinase"/>
    <property type="match status" value="1"/>
</dbReference>
<evidence type="ECO:0000256" key="5">
    <source>
        <dbReference type="ARBA" id="ARBA00022777"/>
    </source>
</evidence>
<dbReference type="Proteomes" id="UP000487268">
    <property type="component" value="Unassembled WGS sequence"/>
</dbReference>
<keyword evidence="8" id="KW-0812">Transmembrane</keyword>
<keyword evidence="4 7" id="KW-0547">Nucleotide-binding</keyword>
<keyword evidence="2" id="KW-0723">Serine/threonine-protein kinase</keyword>
<feature type="domain" description="Protein kinase" evidence="9">
    <location>
        <begin position="10"/>
        <end position="270"/>
    </location>
</feature>
<dbReference type="Gene3D" id="1.10.510.10">
    <property type="entry name" value="Transferase(Phosphotransferase) domain 1"/>
    <property type="match status" value="1"/>
</dbReference>
<dbReference type="GO" id="GO:0004674">
    <property type="term" value="F:protein serine/threonine kinase activity"/>
    <property type="evidence" value="ECO:0007669"/>
    <property type="project" value="UniProtKB-KW"/>
</dbReference>
<dbReference type="EC" id="2.7.11.1" evidence="1"/>
<keyword evidence="5 10" id="KW-0418">Kinase</keyword>
<dbReference type="InterPro" id="IPR000719">
    <property type="entry name" value="Prot_kinase_dom"/>
</dbReference>
<feature type="transmembrane region" description="Helical" evidence="8">
    <location>
        <begin position="410"/>
        <end position="430"/>
    </location>
</feature>
<dbReference type="AlphaFoldDB" id="A0A7K0C3T8"/>
<comment type="caution">
    <text evidence="10">The sequence shown here is derived from an EMBL/GenBank/DDBJ whole genome shotgun (WGS) entry which is preliminary data.</text>
</comment>
<dbReference type="PROSITE" id="PS50011">
    <property type="entry name" value="PROTEIN_KINASE_DOM"/>
    <property type="match status" value="1"/>
</dbReference>
<name>A0A7K0C3T8_9ACTN</name>
<feature type="binding site" evidence="7">
    <location>
        <position position="39"/>
    </location>
    <ligand>
        <name>ATP</name>
        <dbReference type="ChEBI" id="CHEBI:30616"/>
    </ligand>
</feature>
<dbReference type="PANTHER" id="PTHR43289">
    <property type="entry name" value="MITOGEN-ACTIVATED PROTEIN KINASE KINASE KINASE 20-RELATED"/>
    <property type="match status" value="1"/>
</dbReference>
<dbReference type="CDD" id="cd14014">
    <property type="entry name" value="STKc_PknB_like"/>
    <property type="match status" value="1"/>
</dbReference>
<evidence type="ECO:0000256" key="6">
    <source>
        <dbReference type="ARBA" id="ARBA00022840"/>
    </source>
</evidence>
<feature type="transmembrane region" description="Helical" evidence="8">
    <location>
        <begin position="376"/>
        <end position="398"/>
    </location>
</feature>
<keyword evidence="8" id="KW-1133">Transmembrane helix</keyword>
<evidence type="ECO:0000313" key="10">
    <source>
        <dbReference type="EMBL" id="MQY07762.1"/>
    </source>
</evidence>
<feature type="transmembrane region" description="Helical" evidence="8">
    <location>
        <begin position="345"/>
        <end position="369"/>
    </location>
</feature>
<reference evidence="10 11" key="1">
    <citation type="submission" date="2019-10" db="EMBL/GenBank/DDBJ databases">
        <title>Actinomadura rubteroloni sp. nov. and Actinomadura macrotermitis sp. nov., isolated from the gut of fungus growing-termite Macrotermes natalensis.</title>
        <authorList>
            <person name="Benndorf R."/>
            <person name="Martin K."/>
            <person name="Kuefner M."/>
            <person name="De Beer W."/>
            <person name="Kaster A.-K."/>
            <person name="Vollmers J."/>
            <person name="Poulsen M."/>
            <person name="Beemelmanns C."/>
        </authorList>
    </citation>
    <scope>NUCLEOTIDE SEQUENCE [LARGE SCALE GENOMIC DNA]</scope>
    <source>
        <strain evidence="10 11">RB68</strain>
    </source>
</reference>
<dbReference type="PROSITE" id="PS00108">
    <property type="entry name" value="PROTEIN_KINASE_ST"/>
    <property type="match status" value="1"/>
</dbReference>
<dbReference type="GO" id="GO:0005524">
    <property type="term" value="F:ATP binding"/>
    <property type="evidence" value="ECO:0007669"/>
    <property type="project" value="UniProtKB-UniRule"/>
</dbReference>
<evidence type="ECO:0000256" key="4">
    <source>
        <dbReference type="ARBA" id="ARBA00022741"/>
    </source>
</evidence>
<proteinExistence type="predicted"/>
<evidence type="ECO:0000259" key="9">
    <source>
        <dbReference type="PROSITE" id="PS50011"/>
    </source>
</evidence>
<keyword evidence="6 7" id="KW-0067">ATP-binding</keyword>
<dbReference type="EMBL" id="WEGH01000004">
    <property type="protein sequence ID" value="MQY07762.1"/>
    <property type="molecule type" value="Genomic_DNA"/>
</dbReference>
<dbReference type="SUPFAM" id="SSF56112">
    <property type="entry name" value="Protein kinase-like (PK-like)"/>
    <property type="match status" value="1"/>
</dbReference>
<dbReference type="OrthoDB" id="9762169at2"/>
<evidence type="ECO:0000256" key="1">
    <source>
        <dbReference type="ARBA" id="ARBA00012513"/>
    </source>
</evidence>
<gene>
    <name evidence="10" type="primary">pknD_49</name>
    <name evidence="10" type="ORF">ACRB68_58640</name>
</gene>
<protein>
    <recommendedName>
        <fullName evidence="1">non-specific serine/threonine protein kinase</fullName>
        <ecNumber evidence="1">2.7.11.1</ecNumber>
    </recommendedName>
</protein>
<dbReference type="Gene3D" id="3.30.200.20">
    <property type="entry name" value="Phosphorylase Kinase, domain 1"/>
    <property type="match status" value="1"/>
</dbReference>